<name>A0A1N7HHW0_9ACTN</name>
<dbReference type="Proteomes" id="UP000186096">
    <property type="component" value="Unassembled WGS sequence"/>
</dbReference>
<gene>
    <name evidence="4" type="ORF">SAMN05421833_15126</name>
</gene>
<reference evidence="5" key="1">
    <citation type="submission" date="2017-01" db="EMBL/GenBank/DDBJ databases">
        <authorList>
            <person name="Varghese N."/>
            <person name="Submissions S."/>
        </authorList>
    </citation>
    <scope>NUCLEOTIDE SEQUENCE [LARGE SCALE GENOMIC DNA]</scope>
    <source>
        <strain evidence="5">ATCC 12950</strain>
    </source>
</reference>
<dbReference type="GO" id="GO:0003677">
    <property type="term" value="F:DNA binding"/>
    <property type="evidence" value="ECO:0007669"/>
    <property type="project" value="InterPro"/>
</dbReference>
<feature type="domain" description="DNA methylase N-4/N-6" evidence="3">
    <location>
        <begin position="2"/>
        <end position="95"/>
    </location>
</feature>
<evidence type="ECO:0000256" key="2">
    <source>
        <dbReference type="ARBA" id="ARBA00022679"/>
    </source>
</evidence>
<dbReference type="Pfam" id="PF01555">
    <property type="entry name" value="N6_N4_Mtase"/>
    <property type="match status" value="1"/>
</dbReference>
<keyword evidence="1 4" id="KW-0489">Methyltransferase</keyword>
<accession>A0A1N7HHW0</accession>
<protein>
    <submittedName>
        <fullName evidence="4">DNA methylase</fullName>
    </submittedName>
</protein>
<dbReference type="STRING" id="58117.SAMN05421833_15126"/>
<dbReference type="EMBL" id="FTNI01000051">
    <property type="protein sequence ID" value="SIS24449.1"/>
    <property type="molecule type" value="Genomic_DNA"/>
</dbReference>
<dbReference type="InterPro" id="IPR029063">
    <property type="entry name" value="SAM-dependent_MTases_sf"/>
</dbReference>
<dbReference type="GO" id="GO:0032259">
    <property type="term" value="P:methylation"/>
    <property type="evidence" value="ECO:0007669"/>
    <property type="project" value="UniProtKB-KW"/>
</dbReference>
<keyword evidence="2" id="KW-0808">Transferase</keyword>
<dbReference type="SUPFAM" id="SSF53335">
    <property type="entry name" value="S-adenosyl-L-methionine-dependent methyltransferases"/>
    <property type="match status" value="1"/>
</dbReference>
<organism evidence="4 5">
    <name type="scientific">Microbispora rosea</name>
    <dbReference type="NCBI Taxonomy" id="58117"/>
    <lineage>
        <taxon>Bacteria</taxon>
        <taxon>Bacillati</taxon>
        <taxon>Actinomycetota</taxon>
        <taxon>Actinomycetes</taxon>
        <taxon>Streptosporangiales</taxon>
        <taxon>Streptosporangiaceae</taxon>
        <taxon>Microbispora</taxon>
    </lineage>
</organism>
<evidence type="ECO:0000313" key="4">
    <source>
        <dbReference type="EMBL" id="SIS24449.1"/>
    </source>
</evidence>
<dbReference type="AlphaFoldDB" id="A0A1N7HHW0"/>
<keyword evidence="5" id="KW-1185">Reference proteome</keyword>
<evidence type="ECO:0000313" key="5">
    <source>
        <dbReference type="Proteomes" id="UP000186096"/>
    </source>
</evidence>
<sequence length="166" mass="18474">MLADDGTCWLNLGDVYVANSDGWARGKDYNHRQSEVRPRARLAVPPKNMLGMPWRVAFALQEDGWILGNAIVWHKPNAMPQSVTDRLSNRYELIFGPPAGLQQAHAWHARRHRGPAAQQDMGSWQPMTCPTSLRDVEPGVRLLLQLDDDPLAITQEPPFTAGGNAS</sequence>
<dbReference type="Gene3D" id="3.40.50.150">
    <property type="entry name" value="Vaccinia Virus protein VP39"/>
    <property type="match status" value="1"/>
</dbReference>
<proteinExistence type="predicted"/>
<evidence type="ECO:0000256" key="1">
    <source>
        <dbReference type="ARBA" id="ARBA00022603"/>
    </source>
</evidence>
<dbReference type="InterPro" id="IPR002941">
    <property type="entry name" value="DNA_methylase_N4/N6"/>
</dbReference>
<dbReference type="GO" id="GO:0008170">
    <property type="term" value="F:N-methyltransferase activity"/>
    <property type="evidence" value="ECO:0007669"/>
    <property type="project" value="InterPro"/>
</dbReference>
<evidence type="ECO:0000259" key="3">
    <source>
        <dbReference type="Pfam" id="PF01555"/>
    </source>
</evidence>